<dbReference type="Proteomes" id="UP000789390">
    <property type="component" value="Unassembled WGS sequence"/>
</dbReference>
<dbReference type="PRINTS" id="PR00180">
    <property type="entry name" value="CRETINALDHBP"/>
</dbReference>
<sequence length="315" mass="36644">MAMSKKPFQTTLSEAMLKKAYSELGEDEERRQQVIAIIQKWFGQQPHLQRIRLEDYSIICFARGCKYSMEKIKHKLDLQFTLRTALPEFFSGWDPLKPKIQDALSCGSFLPLLDYDQHDRKVIVMRPGCFDPMLHKPEDIEKANLMISDTMGWKDEQIFVTGMVIIIDCQGFSLNHLTLKPLTLTKKQMYYLQSSPISPKTINFIRTNSVFHSAYNVVTNMLNDKMKQRLKVHGSDFKSLYKEIDRKILPKDYGGDGLSLAELTEHWKEKVEENREFLMDSERNFRVDESRRPGKAKTAQDIFGIEGSFRKLSVD</sequence>
<dbReference type="AlphaFoldDB" id="A0A8J2RRK3"/>
<dbReference type="GO" id="GO:0016020">
    <property type="term" value="C:membrane"/>
    <property type="evidence" value="ECO:0007669"/>
    <property type="project" value="TreeGrafter"/>
</dbReference>
<evidence type="ECO:0000313" key="3">
    <source>
        <dbReference type="Proteomes" id="UP000789390"/>
    </source>
</evidence>
<dbReference type="PROSITE" id="PS50191">
    <property type="entry name" value="CRAL_TRIO"/>
    <property type="match status" value="1"/>
</dbReference>
<dbReference type="GO" id="GO:1902936">
    <property type="term" value="F:phosphatidylinositol bisphosphate binding"/>
    <property type="evidence" value="ECO:0007669"/>
    <property type="project" value="TreeGrafter"/>
</dbReference>
<dbReference type="InterPro" id="IPR001251">
    <property type="entry name" value="CRAL-TRIO_dom"/>
</dbReference>
<dbReference type="Gene3D" id="3.40.525.10">
    <property type="entry name" value="CRAL-TRIO lipid binding domain"/>
    <property type="match status" value="1"/>
</dbReference>
<dbReference type="InterPro" id="IPR036273">
    <property type="entry name" value="CRAL/TRIO_N_dom_sf"/>
</dbReference>
<dbReference type="CDD" id="cd00170">
    <property type="entry name" value="SEC14"/>
    <property type="match status" value="1"/>
</dbReference>
<dbReference type="Pfam" id="PF00650">
    <property type="entry name" value="CRAL_TRIO"/>
    <property type="match status" value="1"/>
</dbReference>
<name>A0A8J2RRK3_9CRUS</name>
<protein>
    <recommendedName>
        <fullName evidence="1">CRAL-TRIO domain-containing protein</fullName>
    </recommendedName>
</protein>
<dbReference type="Gene3D" id="1.20.5.1200">
    <property type="entry name" value="Alpha-tocopherol transfer"/>
    <property type="match status" value="1"/>
</dbReference>
<dbReference type="OrthoDB" id="6682367at2759"/>
<evidence type="ECO:0000259" key="1">
    <source>
        <dbReference type="PROSITE" id="PS50191"/>
    </source>
</evidence>
<keyword evidence="3" id="KW-1185">Reference proteome</keyword>
<gene>
    <name evidence="2" type="ORF">DGAL_LOCUS9872</name>
</gene>
<proteinExistence type="predicted"/>
<dbReference type="SUPFAM" id="SSF52087">
    <property type="entry name" value="CRAL/TRIO domain"/>
    <property type="match status" value="1"/>
</dbReference>
<comment type="caution">
    <text evidence="2">The sequence shown here is derived from an EMBL/GenBank/DDBJ whole genome shotgun (WGS) entry which is preliminary data.</text>
</comment>
<organism evidence="2 3">
    <name type="scientific">Daphnia galeata</name>
    <dbReference type="NCBI Taxonomy" id="27404"/>
    <lineage>
        <taxon>Eukaryota</taxon>
        <taxon>Metazoa</taxon>
        <taxon>Ecdysozoa</taxon>
        <taxon>Arthropoda</taxon>
        <taxon>Crustacea</taxon>
        <taxon>Branchiopoda</taxon>
        <taxon>Diplostraca</taxon>
        <taxon>Cladocera</taxon>
        <taxon>Anomopoda</taxon>
        <taxon>Daphniidae</taxon>
        <taxon>Daphnia</taxon>
    </lineage>
</organism>
<dbReference type="EMBL" id="CAKKLH010000230">
    <property type="protein sequence ID" value="CAH0106715.1"/>
    <property type="molecule type" value="Genomic_DNA"/>
</dbReference>
<dbReference type="PANTHER" id="PTHR10174:SF224">
    <property type="entry name" value="RETINOL-BINDING PROTEIN PINTA"/>
    <property type="match status" value="1"/>
</dbReference>
<dbReference type="PANTHER" id="PTHR10174">
    <property type="entry name" value="ALPHA-TOCOPHEROL TRANSFER PROTEIN-RELATED"/>
    <property type="match status" value="1"/>
</dbReference>
<dbReference type="SMART" id="SM00516">
    <property type="entry name" value="SEC14"/>
    <property type="match status" value="1"/>
</dbReference>
<evidence type="ECO:0000313" key="2">
    <source>
        <dbReference type="EMBL" id="CAH0106715.1"/>
    </source>
</evidence>
<reference evidence="2" key="1">
    <citation type="submission" date="2021-11" db="EMBL/GenBank/DDBJ databases">
        <authorList>
            <person name="Schell T."/>
        </authorList>
    </citation>
    <scope>NUCLEOTIDE SEQUENCE</scope>
    <source>
        <strain evidence="2">M5</strain>
    </source>
</reference>
<dbReference type="SUPFAM" id="SSF46938">
    <property type="entry name" value="CRAL/TRIO N-terminal domain"/>
    <property type="match status" value="1"/>
</dbReference>
<accession>A0A8J2RRK3</accession>
<feature type="domain" description="CRAL-TRIO" evidence="1">
    <location>
        <begin position="97"/>
        <end position="261"/>
    </location>
</feature>
<dbReference type="InterPro" id="IPR036865">
    <property type="entry name" value="CRAL-TRIO_dom_sf"/>
</dbReference>